<evidence type="ECO:0008006" key="2">
    <source>
        <dbReference type="Google" id="ProtNLM"/>
    </source>
</evidence>
<dbReference type="InterPro" id="IPR011060">
    <property type="entry name" value="RibuloseP-bd_barrel"/>
</dbReference>
<protein>
    <recommendedName>
        <fullName evidence="2">Phosphoribosylformimino-5-aminoimidazole carboxamide ribotide isomerase</fullName>
    </recommendedName>
</protein>
<gene>
    <name evidence="1" type="ORF">S12H4_06380</name>
</gene>
<dbReference type="EMBL" id="BARW01002234">
    <property type="protein sequence ID" value="GAI69286.1"/>
    <property type="molecule type" value="Genomic_DNA"/>
</dbReference>
<evidence type="ECO:0000313" key="1">
    <source>
        <dbReference type="EMBL" id="GAI69286.1"/>
    </source>
</evidence>
<comment type="caution">
    <text evidence="1">The sequence shown here is derived from an EMBL/GenBank/DDBJ whole genome shotgun (WGS) entry which is preliminary data.</text>
</comment>
<dbReference type="InterPro" id="IPR006062">
    <property type="entry name" value="His_biosynth"/>
</dbReference>
<dbReference type="AlphaFoldDB" id="X1RQK2"/>
<name>X1RQK2_9ZZZZ</name>
<dbReference type="Pfam" id="PF00977">
    <property type="entry name" value="His_biosynth"/>
    <property type="match status" value="1"/>
</dbReference>
<accession>X1RQK2</accession>
<dbReference type="Gene3D" id="3.20.20.70">
    <property type="entry name" value="Aldolase class I"/>
    <property type="match status" value="1"/>
</dbReference>
<sequence length="84" mass="9529">RIENLGVEKIILLDLYKVGQKLGGIPQLYQEIRDEFKGNIIVGGGIKDMDDIKLYNRHNFSGVLIGTALHDGTINFDKIRKFNQ</sequence>
<organism evidence="1">
    <name type="scientific">marine sediment metagenome</name>
    <dbReference type="NCBI Taxonomy" id="412755"/>
    <lineage>
        <taxon>unclassified sequences</taxon>
        <taxon>metagenomes</taxon>
        <taxon>ecological metagenomes</taxon>
    </lineage>
</organism>
<dbReference type="GO" id="GO:0000105">
    <property type="term" value="P:L-histidine biosynthetic process"/>
    <property type="evidence" value="ECO:0007669"/>
    <property type="project" value="InterPro"/>
</dbReference>
<dbReference type="SUPFAM" id="SSF51366">
    <property type="entry name" value="Ribulose-phoshate binding barrel"/>
    <property type="match status" value="1"/>
</dbReference>
<reference evidence="1" key="1">
    <citation type="journal article" date="2014" name="Front. Microbiol.">
        <title>High frequency of phylogenetically diverse reductive dehalogenase-homologous genes in deep subseafloor sedimentary metagenomes.</title>
        <authorList>
            <person name="Kawai M."/>
            <person name="Futagami T."/>
            <person name="Toyoda A."/>
            <person name="Takaki Y."/>
            <person name="Nishi S."/>
            <person name="Hori S."/>
            <person name="Arai W."/>
            <person name="Tsubouchi T."/>
            <person name="Morono Y."/>
            <person name="Uchiyama I."/>
            <person name="Ito T."/>
            <person name="Fujiyama A."/>
            <person name="Inagaki F."/>
            <person name="Takami H."/>
        </authorList>
    </citation>
    <scope>NUCLEOTIDE SEQUENCE</scope>
    <source>
        <strain evidence="1">Expedition CK06-06</strain>
    </source>
</reference>
<feature type="non-terminal residue" evidence="1">
    <location>
        <position position="1"/>
    </location>
</feature>
<dbReference type="InterPro" id="IPR013785">
    <property type="entry name" value="Aldolase_TIM"/>
</dbReference>
<proteinExistence type="predicted"/>